<sequence length="118" mass="11971">MELKPAFLLYGAAGLVVLGLAVYVAKKGVAGVAVDVVDAAADAAAAVGGKAVDLAAESVNRTGEALGIPRTDETECERAMREGRTWDASFACPAATFLRYAVTGQAPDAGPYGQTAKP</sequence>
<gene>
    <name evidence="2" type="ORF">AACH11_14850</name>
</gene>
<dbReference type="RefSeq" id="WP_341375019.1">
    <property type="nucleotide sequence ID" value="NZ_JBBUTF010000013.1"/>
</dbReference>
<keyword evidence="1" id="KW-0812">Transmembrane</keyword>
<reference evidence="2 3" key="1">
    <citation type="submission" date="2024-04" db="EMBL/GenBank/DDBJ databases">
        <title>Novel species of the genus Ideonella isolated from streams.</title>
        <authorList>
            <person name="Lu H."/>
        </authorList>
    </citation>
    <scope>NUCLEOTIDE SEQUENCE [LARGE SCALE GENOMIC DNA]</scope>
    <source>
        <strain evidence="2 3">BYS139W</strain>
    </source>
</reference>
<accession>A0ABU9BE52</accession>
<keyword evidence="3" id="KW-1185">Reference proteome</keyword>
<evidence type="ECO:0000256" key="1">
    <source>
        <dbReference type="SAM" id="Phobius"/>
    </source>
</evidence>
<evidence type="ECO:0000313" key="2">
    <source>
        <dbReference type="EMBL" id="MEK8027242.1"/>
    </source>
</evidence>
<keyword evidence="1" id="KW-0472">Membrane</keyword>
<organism evidence="2 3">
    <name type="scientific">Pseudaquabacterium rugosum</name>
    <dbReference type="NCBI Taxonomy" id="2984194"/>
    <lineage>
        <taxon>Bacteria</taxon>
        <taxon>Pseudomonadati</taxon>
        <taxon>Pseudomonadota</taxon>
        <taxon>Betaproteobacteria</taxon>
        <taxon>Burkholderiales</taxon>
        <taxon>Sphaerotilaceae</taxon>
        <taxon>Pseudaquabacterium</taxon>
    </lineage>
</organism>
<name>A0ABU9BE52_9BURK</name>
<feature type="transmembrane region" description="Helical" evidence="1">
    <location>
        <begin position="6"/>
        <end position="25"/>
    </location>
</feature>
<keyword evidence="1" id="KW-1133">Transmembrane helix</keyword>
<protein>
    <submittedName>
        <fullName evidence="2">Uncharacterized protein</fullName>
    </submittedName>
</protein>
<dbReference type="EMBL" id="JBBUTF010000013">
    <property type="protein sequence ID" value="MEK8027242.1"/>
    <property type="molecule type" value="Genomic_DNA"/>
</dbReference>
<proteinExistence type="predicted"/>
<comment type="caution">
    <text evidence="2">The sequence shown here is derived from an EMBL/GenBank/DDBJ whole genome shotgun (WGS) entry which is preliminary data.</text>
</comment>
<evidence type="ECO:0000313" key="3">
    <source>
        <dbReference type="Proteomes" id="UP001368500"/>
    </source>
</evidence>
<dbReference type="Proteomes" id="UP001368500">
    <property type="component" value="Unassembled WGS sequence"/>
</dbReference>